<proteinExistence type="predicted"/>
<evidence type="ECO:0000256" key="2">
    <source>
        <dbReference type="ARBA" id="ARBA00023125"/>
    </source>
</evidence>
<dbReference type="InterPro" id="IPR008920">
    <property type="entry name" value="TF_FadR/GntR_C"/>
</dbReference>
<dbReference type="InterPro" id="IPR036388">
    <property type="entry name" value="WH-like_DNA-bd_sf"/>
</dbReference>
<dbReference type="PANTHER" id="PTHR43537">
    <property type="entry name" value="TRANSCRIPTIONAL REGULATOR, GNTR FAMILY"/>
    <property type="match status" value="1"/>
</dbReference>
<evidence type="ECO:0000256" key="1">
    <source>
        <dbReference type="ARBA" id="ARBA00023015"/>
    </source>
</evidence>
<dbReference type="SUPFAM" id="SSF48008">
    <property type="entry name" value="GntR ligand-binding domain-like"/>
    <property type="match status" value="1"/>
</dbReference>
<dbReference type="InterPro" id="IPR000524">
    <property type="entry name" value="Tscrpt_reg_HTH_GntR"/>
</dbReference>
<evidence type="ECO:0000313" key="5">
    <source>
        <dbReference type="EMBL" id="SDX34914.1"/>
    </source>
</evidence>
<sequence>MSEAADTLRAPSSYADQIAHILEREILDGRYPRGGHLQQDEICGRFGVSRTPAREALRKLQAMNLVELVPNRGAMVKVPTLRELNDVYQVRAELEGFAAELAARSRDPEMLAKLEKAHEALAEVVPLAVVQLGDPEETEAGERLRRFNDTFHGIVHDAGGNQRLGGMIQDLHRYFPKDTVRLAVRSPETLRALYVEEHAVVLEHITRGRAARARTAMRDHIRGSQAMLVDYLRGRGFGD</sequence>
<dbReference type="SMART" id="SM00345">
    <property type="entry name" value="HTH_GNTR"/>
    <property type="match status" value="1"/>
</dbReference>
<dbReference type="Gene3D" id="1.20.120.530">
    <property type="entry name" value="GntR ligand-binding domain-like"/>
    <property type="match status" value="1"/>
</dbReference>
<dbReference type="InterPro" id="IPR036390">
    <property type="entry name" value="WH_DNA-bd_sf"/>
</dbReference>
<dbReference type="Gene3D" id="1.10.10.10">
    <property type="entry name" value="Winged helix-like DNA-binding domain superfamily/Winged helix DNA-binding domain"/>
    <property type="match status" value="1"/>
</dbReference>
<keyword evidence="6" id="KW-1185">Reference proteome</keyword>
<dbReference type="Pfam" id="PF00392">
    <property type="entry name" value="GntR"/>
    <property type="match status" value="1"/>
</dbReference>
<dbReference type="PROSITE" id="PS50949">
    <property type="entry name" value="HTH_GNTR"/>
    <property type="match status" value="1"/>
</dbReference>
<reference evidence="6" key="1">
    <citation type="submission" date="2016-10" db="EMBL/GenBank/DDBJ databases">
        <authorList>
            <person name="Varghese N."/>
            <person name="Submissions S."/>
        </authorList>
    </citation>
    <scope>NUCLEOTIDE SEQUENCE [LARGE SCALE GENOMIC DNA]</scope>
    <source>
        <strain evidence="6">CGMCC 4.3530</strain>
    </source>
</reference>
<dbReference type="CDD" id="cd07377">
    <property type="entry name" value="WHTH_GntR"/>
    <property type="match status" value="1"/>
</dbReference>
<evidence type="ECO:0000256" key="3">
    <source>
        <dbReference type="ARBA" id="ARBA00023163"/>
    </source>
</evidence>
<dbReference type="PANTHER" id="PTHR43537:SF49">
    <property type="entry name" value="TRANSCRIPTIONAL REGULATORY PROTEIN"/>
    <property type="match status" value="1"/>
</dbReference>
<organism evidence="5 6">
    <name type="scientific">Saccharopolyspora shandongensis</name>
    <dbReference type="NCBI Taxonomy" id="418495"/>
    <lineage>
        <taxon>Bacteria</taxon>
        <taxon>Bacillati</taxon>
        <taxon>Actinomycetota</taxon>
        <taxon>Actinomycetes</taxon>
        <taxon>Pseudonocardiales</taxon>
        <taxon>Pseudonocardiaceae</taxon>
        <taxon>Saccharopolyspora</taxon>
    </lineage>
</organism>
<dbReference type="GO" id="GO:0003677">
    <property type="term" value="F:DNA binding"/>
    <property type="evidence" value="ECO:0007669"/>
    <property type="project" value="UniProtKB-KW"/>
</dbReference>
<keyword evidence="2" id="KW-0238">DNA-binding</keyword>
<dbReference type="Pfam" id="PF07729">
    <property type="entry name" value="FCD"/>
    <property type="match status" value="1"/>
</dbReference>
<gene>
    <name evidence="5" type="ORF">SAMN05216215_10104</name>
</gene>
<dbReference type="EMBL" id="FNOK01000010">
    <property type="protein sequence ID" value="SDX34914.1"/>
    <property type="molecule type" value="Genomic_DNA"/>
</dbReference>
<dbReference type="RefSeq" id="WP_093265262.1">
    <property type="nucleotide sequence ID" value="NZ_FNOK01000010.1"/>
</dbReference>
<keyword evidence="3" id="KW-0804">Transcription</keyword>
<dbReference type="STRING" id="418495.SAMN05216215_10104"/>
<dbReference type="GO" id="GO:0003700">
    <property type="term" value="F:DNA-binding transcription factor activity"/>
    <property type="evidence" value="ECO:0007669"/>
    <property type="project" value="InterPro"/>
</dbReference>
<evidence type="ECO:0000313" key="6">
    <source>
        <dbReference type="Proteomes" id="UP000199529"/>
    </source>
</evidence>
<dbReference type="Proteomes" id="UP000199529">
    <property type="component" value="Unassembled WGS sequence"/>
</dbReference>
<dbReference type="OrthoDB" id="8664638at2"/>
<dbReference type="AlphaFoldDB" id="A0A1H3B0H9"/>
<dbReference type="InterPro" id="IPR011711">
    <property type="entry name" value="GntR_C"/>
</dbReference>
<evidence type="ECO:0000259" key="4">
    <source>
        <dbReference type="PROSITE" id="PS50949"/>
    </source>
</evidence>
<feature type="domain" description="HTH gntR-type" evidence="4">
    <location>
        <begin position="12"/>
        <end position="79"/>
    </location>
</feature>
<accession>A0A1H3B0H9</accession>
<name>A0A1H3B0H9_9PSEU</name>
<keyword evidence="1" id="KW-0805">Transcription regulation</keyword>
<dbReference type="SUPFAM" id="SSF46785">
    <property type="entry name" value="Winged helix' DNA-binding domain"/>
    <property type="match status" value="1"/>
</dbReference>
<dbReference type="SMART" id="SM00895">
    <property type="entry name" value="FCD"/>
    <property type="match status" value="1"/>
</dbReference>
<protein>
    <submittedName>
        <fullName evidence="5">Transcriptional regulator, GntR family</fullName>
    </submittedName>
</protein>